<evidence type="ECO:0000313" key="2">
    <source>
        <dbReference type="EMBL" id="PWA77250.1"/>
    </source>
</evidence>
<name>A0A2U1NUW0_ARTAN</name>
<reference evidence="2 3" key="1">
    <citation type="journal article" date="2018" name="Mol. Plant">
        <title>The genome of Artemisia annua provides insight into the evolution of Asteraceae family and artemisinin biosynthesis.</title>
        <authorList>
            <person name="Shen Q."/>
            <person name="Zhang L."/>
            <person name="Liao Z."/>
            <person name="Wang S."/>
            <person name="Yan T."/>
            <person name="Shi P."/>
            <person name="Liu M."/>
            <person name="Fu X."/>
            <person name="Pan Q."/>
            <person name="Wang Y."/>
            <person name="Lv Z."/>
            <person name="Lu X."/>
            <person name="Zhang F."/>
            <person name="Jiang W."/>
            <person name="Ma Y."/>
            <person name="Chen M."/>
            <person name="Hao X."/>
            <person name="Li L."/>
            <person name="Tang Y."/>
            <person name="Lv G."/>
            <person name="Zhou Y."/>
            <person name="Sun X."/>
            <person name="Brodelius P.E."/>
            <person name="Rose J.K.C."/>
            <person name="Tang K."/>
        </authorList>
    </citation>
    <scope>NUCLEOTIDE SEQUENCE [LARGE SCALE GENOMIC DNA]</scope>
    <source>
        <strain evidence="3">cv. Huhao1</strain>
        <tissue evidence="2">Leaf</tissue>
    </source>
</reference>
<dbReference type="EMBL" id="PKPP01002153">
    <property type="protein sequence ID" value="PWA77250.1"/>
    <property type="molecule type" value="Genomic_DNA"/>
</dbReference>
<gene>
    <name evidence="2" type="ORF">CTI12_AA227120</name>
</gene>
<keyword evidence="3" id="KW-1185">Reference proteome</keyword>
<feature type="coiled-coil region" evidence="1">
    <location>
        <begin position="43"/>
        <end position="70"/>
    </location>
</feature>
<comment type="caution">
    <text evidence="2">The sequence shown here is derived from an EMBL/GenBank/DDBJ whole genome shotgun (WGS) entry which is preliminary data.</text>
</comment>
<protein>
    <submittedName>
        <fullName evidence="2">Uncharacterized protein</fullName>
    </submittedName>
</protein>
<feature type="coiled-coil region" evidence="1">
    <location>
        <begin position="137"/>
        <end position="164"/>
    </location>
</feature>
<organism evidence="2 3">
    <name type="scientific">Artemisia annua</name>
    <name type="common">Sweet wormwood</name>
    <dbReference type="NCBI Taxonomy" id="35608"/>
    <lineage>
        <taxon>Eukaryota</taxon>
        <taxon>Viridiplantae</taxon>
        <taxon>Streptophyta</taxon>
        <taxon>Embryophyta</taxon>
        <taxon>Tracheophyta</taxon>
        <taxon>Spermatophyta</taxon>
        <taxon>Magnoliopsida</taxon>
        <taxon>eudicotyledons</taxon>
        <taxon>Gunneridae</taxon>
        <taxon>Pentapetalae</taxon>
        <taxon>asterids</taxon>
        <taxon>campanulids</taxon>
        <taxon>Asterales</taxon>
        <taxon>Asteraceae</taxon>
        <taxon>Asteroideae</taxon>
        <taxon>Anthemideae</taxon>
        <taxon>Artemisiinae</taxon>
        <taxon>Artemisia</taxon>
    </lineage>
</organism>
<dbReference type="SUPFAM" id="SSF57997">
    <property type="entry name" value="Tropomyosin"/>
    <property type="match status" value="1"/>
</dbReference>
<sequence length="253" mass="29134">MDLENRIRQLKLQCLAETELRVSQEDSSIRKHSEEMEKVNKSLGGTRTQISELDAELAQLNKTLSDENRGEEDIKVSIKELSSRLGFVLAELGPFEKRLQTHQANLDTACYRKKRLSEKVPSTDIIKRIEAETDETISLENKEIDNLTQESKQLHGQVNDFQNKLKSGAVDLEQQRLKISIIKRDIRLCELKLTQAKSDEQSCLSQLKSVTEMLETARQNREELLKWKESTFDLRTFYSKGVGIAKVLRNHFS</sequence>
<proteinExistence type="predicted"/>
<evidence type="ECO:0000256" key="1">
    <source>
        <dbReference type="SAM" id="Coils"/>
    </source>
</evidence>
<keyword evidence="1" id="KW-0175">Coiled coil</keyword>
<dbReference type="Proteomes" id="UP000245207">
    <property type="component" value="Unassembled WGS sequence"/>
</dbReference>
<evidence type="ECO:0000313" key="3">
    <source>
        <dbReference type="Proteomes" id="UP000245207"/>
    </source>
</evidence>
<dbReference type="AlphaFoldDB" id="A0A2U1NUW0"/>
<accession>A0A2U1NUW0</accession>